<feature type="domain" description="ABC transmembrane type-1" evidence="8">
    <location>
        <begin position="82"/>
        <end position="266"/>
    </location>
</feature>
<evidence type="ECO:0000256" key="7">
    <source>
        <dbReference type="RuleBase" id="RU363032"/>
    </source>
</evidence>
<feature type="transmembrane region" description="Helical" evidence="7">
    <location>
        <begin position="37"/>
        <end position="59"/>
    </location>
</feature>
<evidence type="ECO:0000256" key="5">
    <source>
        <dbReference type="ARBA" id="ARBA00022989"/>
    </source>
</evidence>
<dbReference type="Pfam" id="PF00528">
    <property type="entry name" value="BPD_transp_1"/>
    <property type="match status" value="1"/>
</dbReference>
<gene>
    <name evidence="9" type="ORF">GCM10009802_43090</name>
</gene>
<dbReference type="PANTHER" id="PTHR30151:SF20">
    <property type="entry name" value="ABC TRANSPORTER PERMEASE PROTEIN HI_0355-RELATED"/>
    <property type="match status" value="1"/>
</dbReference>
<evidence type="ECO:0000256" key="6">
    <source>
        <dbReference type="ARBA" id="ARBA00023136"/>
    </source>
</evidence>
<dbReference type="InterPro" id="IPR000515">
    <property type="entry name" value="MetI-like"/>
</dbReference>
<keyword evidence="3" id="KW-1003">Cell membrane</keyword>
<evidence type="ECO:0000313" key="10">
    <source>
        <dbReference type="Proteomes" id="UP001500443"/>
    </source>
</evidence>
<dbReference type="PANTHER" id="PTHR30151">
    <property type="entry name" value="ALKANE SULFONATE ABC TRANSPORTER-RELATED, MEMBRANE SUBUNIT"/>
    <property type="match status" value="1"/>
</dbReference>
<keyword evidence="10" id="KW-1185">Reference proteome</keyword>
<feature type="transmembrane region" description="Helical" evidence="7">
    <location>
        <begin position="89"/>
        <end position="108"/>
    </location>
</feature>
<reference evidence="10" key="1">
    <citation type="journal article" date="2019" name="Int. J. Syst. Evol. Microbiol.">
        <title>The Global Catalogue of Microorganisms (GCM) 10K type strain sequencing project: providing services to taxonomists for standard genome sequencing and annotation.</title>
        <authorList>
            <consortium name="The Broad Institute Genomics Platform"/>
            <consortium name="The Broad Institute Genome Sequencing Center for Infectious Disease"/>
            <person name="Wu L."/>
            <person name="Ma J."/>
        </authorList>
    </citation>
    <scope>NUCLEOTIDE SEQUENCE [LARGE SCALE GENOMIC DNA]</scope>
    <source>
        <strain evidence="10">JCM 15481</strain>
    </source>
</reference>
<comment type="similarity">
    <text evidence="7">Belongs to the binding-protein-dependent transport system permease family.</text>
</comment>
<evidence type="ECO:0000256" key="1">
    <source>
        <dbReference type="ARBA" id="ARBA00004651"/>
    </source>
</evidence>
<accession>A0ABP5KM67</accession>
<evidence type="ECO:0000256" key="3">
    <source>
        <dbReference type="ARBA" id="ARBA00022475"/>
    </source>
</evidence>
<dbReference type="SUPFAM" id="SSF161098">
    <property type="entry name" value="MetI-like"/>
    <property type="match status" value="1"/>
</dbReference>
<keyword evidence="6 7" id="KW-0472">Membrane</keyword>
<comment type="caution">
    <text evidence="9">The sequence shown here is derived from an EMBL/GenBank/DDBJ whole genome shotgun (WGS) entry which is preliminary data.</text>
</comment>
<sequence length="282" mass="31163">MVLAQDDVKKPAGRRPGGGPARGGAVRSWLRRVWPSFAVFVAAFVLWELAVEVFGISSFELAKPSEFLAEMWRSRDMLGEAAWVTTQEILYGFLLSFAIGVLLAVLIVRFGWLERALYPLIVLFQVVPKVALAPIFILWFGYGLAPKLLLIVVITFFPITLNTIVGLKAVDQDLLLLMRSVGSSRNQILTRIRIPTSLPYLFAGMRIAITLAVIGAVVAEFAGAENGLGYLIQFASTQLDTPLMFAALTLVSLLGLILYYGMSLLEFVLRKRFPHITADTTR</sequence>
<dbReference type="RefSeq" id="WP_344291654.1">
    <property type="nucleotide sequence ID" value="NZ_BAAAPF010000159.1"/>
</dbReference>
<evidence type="ECO:0000259" key="8">
    <source>
        <dbReference type="PROSITE" id="PS50928"/>
    </source>
</evidence>
<feature type="transmembrane region" description="Helical" evidence="7">
    <location>
        <begin position="148"/>
        <end position="170"/>
    </location>
</feature>
<dbReference type="CDD" id="cd06261">
    <property type="entry name" value="TM_PBP2"/>
    <property type="match status" value="1"/>
</dbReference>
<proteinExistence type="inferred from homology"/>
<dbReference type="PROSITE" id="PS50928">
    <property type="entry name" value="ABC_TM1"/>
    <property type="match status" value="1"/>
</dbReference>
<name>A0ABP5KM67_9ACTN</name>
<organism evidence="9 10">
    <name type="scientific">Streptomyces synnematoformans</name>
    <dbReference type="NCBI Taxonomy" id="415721"/>
    <lineage>
        <taxon>Bacteria</taxon>
        <taxon>Bacillati</taxon>
        <taxon>Actinomycetota</taxon>
        <taxon>Actinomycetes</taxon>
        <taxon>Kitasatosporales</taxon>
        <taxon>Streptomycetaceae</taxon>
        <taxon>Streptomyces</taxon>
    </lineage>
</organism>
<protein>
    <submittedName>
        <fullName evidence="9">ABC transporter permease</fullName>
    </submittedName>
</protein>
<evidence type="ECO:0000313" key="9">
    <source>
        <dbReference type="EMBL" id="GAA2134499.1"/>
    </source>
</evidence>
<keyword evidence="4 7" id="KW-0812">Transmembrane</keyword>
<dbReference type="Proteomes" id="UP001500443">
    <property type="component" value="Unassembled WGS sequence"/>
</dbReference>
<evidence type="ECO:0000256" key="2">
    <source>
        <dbReference type="ARBA" id="ARBA00022448"/>
    </source>
</evidence>
<dbReference type="Gene3D" id="1.10.3720.10">
    <property type="entry name" value="MetI-like"/>
    <property type="match status" value="1"/>
</dbReference>
<feature type="transmembrane region" description="Helical" evidence="7">
    <location>
        <begin position="200"/>
        <end position="223"/>
    </location>
</feature>
<dbReference type="InterPro" id="IPR035906">
    <property type="entry name" value="MetI-like_sf"/>
</dbReference>
<keyword evidence="2 7" id="KW-0813">Transport</keyword>
<comment type="subcellular location">
    <subcellularLocation>
        <location evidence="1 7">Cell membrane</location>
        <topology evidence="1 7">Multi-pass membrane protein</topology>
    </subcellularLocation>
</comment>
<feature type="transmembrane region" description="Helical" evidence="7">
    <location>
        <begin position="120"/>
        <end position="142"/>
    </location>
</feature>
<evidence type="ECO:0000256" key="4">
    <source>
        <dbReference type="ARBA" id="ARBA00022692"/>
    </source>
</evidence>
<feature type="transmembrane region" description="Helical" evidence="7">
    <location>
        <begin position="243"/>
        <end position="262"/>
    </location>
</feature>
<dbReference type="EMBL" id="BAAAPF010000159">
    <property type="protein sequence ID" value="GAA2134499.1"/>
    <property type="molecule type" value="Genomic_DNA"/>
</dbReference>
<keyword evidence="5 7" id="KW-1133">Transmembrane helix</keyword>